<protein>
    <recommendedName>
        <fullName evidence="2">Amidohydrolase-related domain-containing protein</fullName>
    </recommendedName>
</protein>
<dbReference type="GeneID" id="70288818"/>
<dbReference type="PANTHER" id="PTHR43135:SF3">
    <property type="entry name" value="ALPHA-D-RIBOSE 1-METHYLPHOSPHONATE 5-TRIPHOSPHATE DIPHOSPHATASE"/>
    <property type="match status" value="1"/>
</dbReference>
<dbReference type="RefSeq" id="XP_046116980.1">
    <property type="nucleotide sequence ID" value="XM_046257915.1"/>
</dbReference>
<dbReference type="SUPFAM" id="SSF51556">
    <property type="entry name" value="Metallo-dependent hydrolases"/>
    <property type="match status" value="1"/>
</dbReference>
<keyword evidence="4" id="KW-1185">Reference proteome</keyword>
<dbReference type="InterPro" id="IPR051781">
    <property type="entry name" value="Metallo-dep_Hydrolase"/>
</dbReference>
<dbReference type="PANTHER" id="PTHR43135">
    <property type="entry name" value="ALPHA-D-RIBOSE 1-METHYLPHOSPHONATE 5-TRIPHOSPHATE DIPHOSPHATASE"/>
    <property type="match status" value="1"/>
</dbReference>
<gene>
    <name evidence="3" type="ORF">F5Z01DRAFT_173001</name>
</gene>
<dbReference type="GO" id="GO:0016810">
    <property type="term" value="F:hydrolase activity, acting on carbon-nitrogen (but not peptide) bonds"/>
    <property type="evidence" value="ECO:0007669"/>
    <property type="project" value="InterPro"/>
</dbReference>
<dbReference type="SUPFAM" id="SSF51338">
    <property type="entry name" value="Composite domain of metallo-dependent hydrolases"/>
    <property type="match status" value="1"/>
</dbReference>
<dbReference type="CDD" id="cd01299">
    <property type="entry name" value="Met_dep_hydrolase_A"/>
    <property type="match status" value="1"/>
</dbReference>
<comment type="caution">
    <text evidence="3">The sequence shown here is derived from an EMBL/GenBank/DDBJ whole genome shotgun (WGS) entry which is preliminary data.</text>
</comment>
<dbReference type="AlphaFoldDB" id="A0A9P7ZJV5"/>
<organism evidence="3 4">
    <name type="scientific">Emericellopsis atlantica</name>
    <dbReference type="NCBI Taxonomy" id="2614577"/>
    <lineage>
        <taxon>Eukaryota</taxon>
        <taxon>Fungi</taxon>
        <taxon>Dikarya</taxon>
        <taxon>Ascomycota</taxon>
        <taxon>Pezizomycotina</taxon>
        <taxon>Sordariomycetes</taxon>
        <taxon>Hypocreomycetidae</taxon>
        <taxon>Hypocreales</taxon>
        <taxon>Bionectriaceae</taxon>
        <taxon>Emericellopsis</taxon>
    </lineage>
</organism>
<dbReference type="InterPro" id="IPR006680">
    <property type="entry name" value="Amidohydro-rel"/>
</dbReference>
<evidence type="ECO:0000313" key="4">
    <source>
        <dbReference type="Proteomes" id="UP000887229"/>
    </source>
</evidence>
<dbReference type="InterPro" id="IPR032466">
    <property type="entry name" value="Metal_Hydrolase"/>
</dbReference>
<proteinExistence type="predicted"/>
<sequence>MTVRRIVPSDPATSESSTDPFALPPQRRHLLVNARVVEPLYSSVTDLTCVRLTDGLIHAVGPHISPQDGDTVINLQGKYLCPGLIDCHVHLAAVPNGQSLDLTADDVGVSLLRQPWVCERMIKRGFTTVRDTGGASLALKEAIEAGVFPGPRVISSGKALSQTGGHGDVRSAHQCCSSGILSTVVDGVGECTRASRENLRTGADFIKIMASGGVASPTDKLTNTQFTREEVRTIVEVAESYGTYVTAHAYTPAAIRHAVDNGVRGIEHGNLLDRPTAKHMSELGTILTPTLVTYEAMGMDKYKDFLPPANQAKNKVVLEKGLEAMRIAHEEGVLICHGSDLLGPLQAEQSNEFTIRKRVLSDGEVLKGATINAARLIGREDLGRIKEGFVADVLVLEKNPLEDVSVLSDWESTVKTVVKEGRVLASRWDGWPVDVRGAISG</sequence>
<evidence type="ECO:0000259" key="2">
    <source>
        <dbReference type="Pfam" id="PF01979"/>
    </source>
</evidence>
<reference evidence="3" key="1">
    <citation type="journal article" date="2021" name="IMA Fungus">
        <title>Genomic characterization of three marine fungi, including Emericellopsis atlantica sp. nov. with signatures of a generalist lifestyle and marine biomass degradation.</title>
        <authorList>
            <person name="Hagestad O.C."/>
            <person name="Hou L."/>
            <person name="Andersen J.H."/>
            <person name="Hansen E.H."/>
            <person name="Altermark B."/>
            <person name="Li C."/>
            <person name="Kuhnert E."/>
            <person name="Cox R.J."/>
            <person name="Crous P.W."/>
            <person name="Spatafora J.W."/>
            <person name="Lail K."/>
            <person name="Amirebrahimi M."/>
            <person name="Lipzen A."/>
            <person name="Pangilinan J."/>
            <person name="Andreopoulos W."/>
            <person name="Hayes R.D."/>
            <person name="Ng V."/>
            <person name="Grigoriev I.V."/>
            <person name="Jackson S.A."/>
            <person name="Sutton T.D.S."/>
            <person name="Dobson A.D.W."/>
            <person name="Rama T."/>
        </authorList>
    </citation>
    <scope>NUCLEOTIDE SEQUENCE</scope>
    <source>
        <strain evidence="3">TS7</strain>
    </source>
</reference>
<dbReference type="Gene3D" id="2.30.40.10">
    <property type="entry name" value="Urease, subunit C, domain 1"/>
    <property type="match status" value="1"/>
</dbReference>
<dbReference type="Proteomes" id="UP000887229">
    <property type="component" value="Unassembled WGS sequence"/>
</dbReference>
<dbReference type="InterPro" id="IPR011059">
    <property type="entry name" value="Metal-dep_hydrolase_composite"/>
</dbReference>
<dbReference type="OrthoDB" id="5595695at2759"/>
<name>A0A9P7ZJV5_9HYPO</name>
<feature type="domain" description="Amidohydrolase-related" evidence="2">
    <location>
        <begin position="79"/>
        <end position="423"/>
    </location>
</feature>
<feature type="region of interest" description="Disordered" evidence="1">
    <location>
        <begin position="1"/>
        <end position="22"/>
    </location>
</feature>
<evidence type="ECO:0000256" key="1">
    <source>
        <dbReference type="SAM" id="MobiDB-lite"/>
    </source>
</evidence>
<accession>A0A9P7ZJV5</accession>
<dbReference type="InterPro" id="IPR057744">
    <property type="entry name" value="OTAase-like"/>
</dbReference>
<dbReference type="Pfam" id="PF01979">
    <property type="entry name" value="Amidohydro_1"/>
    <property type="match status" value="1"/>
</dbReference>
<dbReference type="Gene3D" id="3.20.20.140">
    <property type="entry name" value="Metal-dependent hydrolases"/>
    <property type="match status" value="1"/>
</dbReference>
<evidence type="ECO:0000313" key="3">
    <source>
        <dbReference type="EMBL" id="KAG9253056.1"/>
    </source>
</evidence>
<dbReference type="EMBL" id="MU251259">
    <property type="protein sequence ID" value="KAG9253056.1"/>
    <property type="molecule type" value="Genomic_DNA"/>
</dbReference>